<dbReference type="Proteomes" id="UP001222325">
    <property type="component" value="Unassembled WGS sequence"/>
</dbReference>
<organism evidence="1 2">
    <name type="scientific">Mycena belliarum</name>
    <dbReference type="NCBI Taxonomy" id="1033014"/>
    <lineage>
        <taxon>Eukaryota</taxon>
        <taxon>Fungi</taxon>
        <taxon>Dikarya</taxon>
        <taxon>Basidiomycota</taxon>
        <taxon>Agaricomycotina</taxon>
        <taxon>Agaricomycetes</taxon>
        <taxon>Agaricomycetidae</taxon>
        <taxon>Agaricales</taxon>
        <taxon>Marasmiineae</taxon>
        <taxon>Mycenaceae</taxon>
        <taxon>Mycena</taxon>
    </lineage>
</organism>
<evidence type="ECO:0000313" key="1">
    <source>
        <dbReference type="EMBL" id="KAJ7070328.1"/>
    </source>
</evidence>
<dbReference type="AlphaFoldDB" id="A0AAD6TS26"/>
<protein>
    <submittedName>
        <fullName evidence="1">Uncharacterized protein</fullName>
    </submittedName>
</protein>
<reference evidence="1" key="1">
    <citation type="submission" date="2023-03" db="EMBL/GenBank/DDBJ databases">
        <title>Massive genome expansion in bonnet fungi (Mycena s.s.) driven by repeated elements and novel gene families across ecological guilds.</title>
        <authorList>
            <consortium name="Lawrence Berkeley National Laboratory"/>
            <person name="Harder C.B."/>
            <person name="Miyauchi S."/>
            <person name="Viragh M."/>
            <person name="Kuo A."/>
            <person name="Thoen E."/>
            <person name="Andreopoulos B."/>
            <person name="Lu D."/>
            <person name="Skrede I."/>
            <person name="Drula E."/>
            <person name="Henrissat B."/>
            <person name="Morin E."/>
            <person name="Kohler A."/>
            <person name="Barry K."/>
            <person name="LaButti K."/>
            <person name="Morin E."/>
            <person name="Salamov A."/>
            <person name="Lipzen A."/>
            <person name="Mereny Z."/>
            <person name="Hegedus B."/>
            <person name="Baldrian P."/>
            <person name="Stursova M."/>
            <person name="Weitz H."/>
            <person name="Taylor A."/>
            <person name="Grigoriev I.V."/>
            <person name="Nagy L.G."/>
            <person name="Martin F."/>
            <person name="Kauserud H."/>
        </authorList>
    </citation>
    <scope>NUCLEOTIDE SEQUENCE</scope>
    <source>
        <strain evidence="1">CBHHK173m</strain>
    </source>
</reference>
<evidence type="ECO:0000313" key="2">
    <source>
        <dbReference type="Proteomes" id="UP001222325"/>
    </source>
</evidence>
<dbReference type="EMBL" id="JARJCN010000131">
    <property type="protein sequence ID" value="KAJ7070328.1"/>
    <property type="molecule type" value="Genomic_DNA"/>
</dbReference>
<comment type="caution">
    <text evidence="1">The sequence shown here is derived from an EMBL/GenBank/DDBJ whole genome shotgun (WGS) entry which is preliminary data.</text>
</comment>
<proteinExistence type="predicted"/>
<name>A0AAD6TS26_9AGAR</name>
<feature type="non-terminal residue" evidence="1">
    <location>
        <position position="1"/>
    </location>
</feature>
<accession>A0AAD6TS26</accession>
<sequence length="119" mass="13895">SNGLAKSCRYASRFHRQQEIATYIKHFDSFETYANLAKFLCANYQQALTILRTEPALLGWMEREGVESFEEFKEWLQEEKDYLLGLKNAPKEKVESLEMEYVQKLINLSTSECVPSKCL</sequence>
<gene>
    <name evidence="1" type="ORF">B0H15DRAFT_793562</name>
</gene>
<keyword evidence="2" id="KW-1185">Reference proteome</keyword>